<feature type="compositionally biased region" description="Basic residues" evidence="1">
    <location>
        <begin position="186"/>
        <end position="203"/>
    </location>
</feature>
<name>A0A834FTA1_RHOSS</name>
<dbReference type="EMBL" id="WJXA01000550">
    <property type="protein sequence ID" value="KAF7112261.1"/>
    <property type="molecule type" value="Genomic_DNA"/>
</dbReference>
<reference evidence="2" key="1">
    <citation type="submission" date="2019-11" db="EMBL/GenBank/DDBJ databases">
        <authorList>
            <person name="Liu Y."/>
            <person name="Hou J."/>
            <person name="Li T.-Q."/>
            <person name="Guan C.-H."/>
            <person name="Wu X."/>
            <person name="Wu H.-Z."/>
            <person name="Ling F."/>
            <person name="Zhang R."/>
            <person name="Shi X.-G."/>
            <person name="Ren J.-P."/>
            <person name="Chen E.-F."/>
            <person name="Sun J.-M."/>
        </authorList>
    </citation>
    <scope>NUCLEOTIDE SEQUENCE</scope>
    <source>
        <strain evidence="2">Adult_tree_wgs_1</strain>
        <tissue evidence="2">Leaves</tissue>
    </source>
</reference>
<dbReference type="Proteomes" id="UP000626092">
    <property type="component" value="Unassembled WGS sequence"/>
</dbReference>
<evidence type="ECO:0000313" key="2">
    <source>
        <dbReference type="EMBL" id="KAF7112261.1"/>
    </source>
</evidence>
<dbReference type="AlphaFoldDB" id="A0A834FTA1"/>
<protein>
    <submittedName>
        <fullName evidence="2">Uncharacterized protein</fullName>
    </submittedName>
</protein>
<accession>A0A834FTA1</accession>
<gene>
    <name evidence="2" type="ORF">RHSIM_RhsimUnG0247800</name>
</gene>
<proteinExistence type="predicted"/>
<evidence type="ECO:0000313" key="3">
    <source>
        <dbReference type="Proteomes" id="UP000626092"/>
    </source>
</evidence>
<evidence type="ECO:0000256" key="1">
    <source>
        <dbReference type="SAM" id="MobiDB-lite"/>
    </source>
</evidence>
<feature type="region of interest" description="Disordered" evidence="1">
    <location>
        <begin position="155"/>
        <end position="205"/>
    </location>
</feature>
<feature type="compositionally biased region" description="Acidic residues" evidence="1">
    <location>
        <begin position="160"/>
        <end position="181"/>
    </location>
</feature>
<keyword evidence="3" id="KW-1185">Reference proteome</keyword>
<sequence>MHQYSFLTSSYCLRTDFPRILPFFRTPYLDFSHILRCLVDKQEVQIYCCSGVLQRRRPITYCFNSALLGLQARNSVLCSDLRPEGKMASNIKMLKDMVTGDSNWTAEVIVIEKGFPRHTEKNRLYQKLVFIDFEVMAAMSKWWHKGYLRKKYNETYEGSSSEEDNDEEEVNGDESSQEEGDNCPPRPKKKKKSKGESKKKKKVSAPYPIETHREFLTTMGFVGQHAVEGAIFVSGNAWFLYIGKRQ</sequence>
<organism evidence="2 3">
    <name type="scientific">Rhododendron simsii</name>
    <name type="common">Sims's rhododendron</name>
    <dbReference type="NCBI Taxonomy" id="118357"/>
    <lineage>
        <taxon>Eukaryota</taxon>
        <taxon>Viridiplantae</taxon>
        <taxon>Streptophyta</taxon>
        <taxon>Embryophyta</taxon>
        <taxon>Tracheophyta</taxon>
        <taxon>Spermatophyta</taxon>
        <taxon>Magnoliopsida</taxon>
        <taxon>eudicotyledons</taxon>
        <taxon>Gunneridae</taxon>
        <taxon>Pentapetalae</taxon>
        <taxon>asterids</taxon>
        <taxon>Ericales</taxon>
        <taxon>Ericaceae</taxon>
        <taxon>Ericoideae</taxon>
        <taxon>Rhodoreae</taxon>
        <taxon>Rhododendron</taxon>
    </lineage>
</organism>
<comment type="caution">
    <text evidence="2">The sequence shown here is derived from an EMBL/GenBank/DDBJ whole genome shotgun (WGS) entry which is preliminary data.</text>
</comment>